<evidence type="ECO:0000313" key="2">
    <source>
        <dbReference type="EMBL" id="CAG9576961.1"/>
    </source>
</evidence>
<organism evidence="2 3">
    <name type="scientific">Danaus chrysippus</name>
    <name type="common">African queen</name>
    <dbReference type="NCBI Taxonomy" id="151541"/>
    <lineage>
        <taxon>Eukaryota</taxon>
        <taxon>Metazoa</taxon>
        <taxon>Ecdysozoa</taxon>
        <taxon>Arthropoda</taxon>
        <taxon>Hexapoda</taxon>
        <taxon>Insecta</taxon>
        <taxon>Pterygota</taxon>
        <taxon>Neoptera</taxon>
        <taxon>Endopterygota</taxon>
        <taxon>Lepidoptera</taxon>
        <taxon>Glossata</taxon>
        <taxon>Ditrysia</taxon>
        <taxon>Papilionoidea</taxon>
        <taxon>Nymphalidae</taxon>
        <taxon>Danainae</taxon>
        <taxon>Danaini</taxon>
        <taxon>Danaina</taxon>
        <taxon>Danaus</taxon>
        <taxon>Anosia</taxon>
    </lineage>
</organism>
<dbReference type="EMBL" id="CAKASE010000075">
    <property type="protein sequence ID" value="CAG9576961.1"/>
    <property type="molecule type" value="Genomic_DNA"/>
</dbReference>
<accession>A0A8J2R0Q0</accession>
<protein>
    <submittedName>
        <fullName evidence="2">(African queen) hypothetical protein</fullName>
    </submittedName>
</protein>
<evidence type="ECO:0000256" key="1">
    <source>
        <dbReference type="SAM" id="MobiDB-lite"/>
    </source>
</evidence>
<gene>
    <name evidence="2" type="ORF">DCHRY22_LOCUS12129</name>
</gene>
<keyword evidence="3" id="KW-1185">Reference proteome</keyword>
<dbReference type="OrthoDB" id="7443721at2759"/>
<sequence>MPYNSYLQISEEKYNLLCNRFEEYMAHIDDQNVVPINIFDPLSPKINEELQLIREVSKNLQKKKEDDMKKAAEAAAEAEKEAKENKITETDDSEKPQDNDLNDEKKQE</sequence>
<feature type="region of interest" description="Disordered" evidence="1">
    <location>
        <begin position="59"/>
        <end position="108"/>
    </location>
</feature>
<evidence type="ECO:0000313" key="3">
    <source>
        <dbReference type="Proteomes" id="UP000789524"/>
    </source>
</evidence>
<reference evidence="2" key="1">
    <citation type="submission" date="2021-09" db="EMBL/GenBank/DDBJ databases">
        <authorList>
            <person name="Martin H S."/>
        </authorList>
    </citation>
    <scope>NUCLEOTIDE SEQUENCE</scope>
</reference>
<dbReference type="Proteomes" id="UP000789524">
    <property type="component" value="Unassembled WGS sequence"/>
</dbReference>
<proteinExistence type="predicted"/>
<name>A0A8J2R0Q0_9NEOP</name>
<comment type="caution">
    <text evidence="2">The sequence shown here is derived from an EMBL/GenBank/DDBJ whole genome shotgun (WGS) entry which is preliminary data.</text>
</comment>
<dbReference type="AlphaFoldDB" id="A0A8J2R0Q0"/>